<dbReference type="EMBL" id="UINC01013399">
    <property type="protein sequence ID" value="SVA57915.1"/>
    <property type="molecule type" value="Genomic_DNA"/>
</dbReference>
<sequence length="166" mass="19368">MKILTPDNRCFEMNSLPEEIEDIRYCVMDVTDKDDPDFFFIPLVFIETFSAPSMSISIGPYNIEMPIDWNIMIGEAEIGMCEFIPLTSINERRFDTLLTNPLKGFTMDWQPVKVNNVFADVKWFFPKLKYGHILAIPIEYGDSPKCAYFVKDLNRIPDQMSSYDFF</sequence>
<protein>
    <submittedName>
        <fullName evidence="1">Uncharacterized protein</fullName>
    </submittedName>
</protein>
<reference evidence="1" key="1">
    <citation type="submission" date="2018-05" db="EMBL/GenBank/DDBJ databases">
        <authorList>
            <person name="Lanie J.A."/>
            <person name="Ng W.-L."/>
            <person name="Kazmierczak K.M."/>
            <person name="Andrzejewski T.M."/>
            <person name="Davidsen T.M."/>
            <person name="Wayne K.J."/>
            <person name="Tettelin H."/>
            <person name="Glass J.I."/>
            <person name="Rusch D."/>
            <person name="Podicherti R."/>
            <person name="Tsui H.-C.T."/>
            <person name="Winkler M.E."/>
        </authorList>
    </citation>
    <scope>NUCLEOTIDE SEQUENCE</scope>
</reference>
<name>A0A381WZJ8_9ZZZZ</name>
<proteinExistence type="predicted"/>
<dbReference type="AlphaFoldDB" id="A0A381WZJ8"/>
<gene>
    <name evidence="1" type="ORF">METZ01_LOCUS110769</name>
</gene>
<evidence type="ECO:0000313" key="1">
    <source>
        <dbReference type="EMBL" id="SVA57915.1"/>
    </source>
</evidence>
<accession>A0A381WZJ8</accession>
<organism evidence="1">
    <name type="scientific">marine metagenome</name>
    <dbReference type="NCBI Taxonomy" id="408172"/>
    <lineage>
        <taxon>unclassified sequences</taxon>
        <taxon>metagenomes</taxon>
        <taxon>ecological metagenomes</taxon>
    </lineage>
</organism>